<dbReference type="RefSeq" id="XP_040679450.1">
    <property type="nucleotide sequence ID" value="XM_040822307.1"/>
</dbReference>
<protein>
    <submittedName>
        <fullName evidence="2">Uncharacterized protein</fullName>
    </submittedName>
</protein>
<sequence length="185" mass="21236">MIGPDDRFFGPSGAIYPGGPSTWPIIDWHQRRLVSVTMDEELESEDPATEQLVKHIDTLAPVVYATHVSSSNGGSISTSTDPEDDETRCVYHPVSEFRRVLREWCDRRRARKQIAVYTEAPGFLDWPPLPDPSLSEVETHYADKTVKEVMKVYDWKRTELTKRGETILNWQRPPQRLKGQPRSSK</sequence>
<dbReference type="EMBL" id="AZHE01000007">
    <property type="protein sequence ID" value="KHN98384.1"/>
    <property type="molecule type" value="Genomic_DNA"/>
</dbReference>
<proteinExistence type="predicted"/>
<dbReference type="HOGENOM" id="CLU_1461640_0_0_1"/>
<evidence type="ECO:0000313" key="3">
    <source>
        <dbReference type="Proteomes" id="UP000030816"/>
    </source>
</evidence>
<dbReference type="OrthoDB" id="4062651at2759"/>
<dbReference type="Proteomes" id="UP000030816">
    <property type="component" value="Unassembled WGS sequence"/>
</dbReference>
<gene>
    <name evidence="2" type="ORF">MAM_03508</name>
</gene>
<name>A0A0B2WXS6_METAS</name>
<evidence type="ECO:0000313" key="2">
    <source>
        <dbReference type="EMBL" id="KHN98384.1"/>
    </source>
</evidence>
<reference evidence="2 3" key="1">
    <citation type="journal article" date="2014" name="Proc. Natl. Acad. Sci. U.S.A.">
        <title>Trajectory and genomic determinants of fungal-pathogen speciation and host adaptation.</title>
        <authorList>
            <person name="Hu X."/>
            <person name="Xiao G."/>
            <person name="Zheng P."/>
            <person name="Shang Y."/>
            <person name="Su Y."/>
            <person name="Zhang X."/>
            <person name="Liu X."/>
            <person name="Zhan S."/>
            <person name="St Leger R.J."/>
            <person name="Wang C."/>
        </authorList>
    </citation>
    <scope>NUCLEOTIDE SEQUENCE [LARGE SCALE GENOMIC DNA]</scope>
    <source>
        <strain evidence="2 3">ARSEF 1941</strain>
    </source>
</reference>
<accession>A0A0B2WXS6</accession>
<evidence type="ECO:0000256" key="1">
    <source>
        <dbReference type="SAM" id="MobiDB-lite"/>
    </source>
</evidence>
<dbReference type="AlphaFoldDB" id="A0A0B2WXS6"/>
<feature type="region of interest" description="Disordered" evidence="1">
    <location>
        <begin position="166"/>
        <end position="185"/>
    </location>
</feature>
<dbReference type="GeneID" id="63737963"/>
<keyword evidence="3" id="KW-1185">Reference proteome</keyword>
<organism evidence="2 3">
    <name type="scientific">Metarhizium album (strain ARSEF 1941)</name>
    <dbReference type="NCBI Taxonomy" id="1081103"/>
    <lineage>
        <taxon>Eukaryota</taxon>
        <taxon>Fungi</taxon>
        <taxon>Dikarya</taxon>
        <taxon>Ascomycota</taxon>
        <taxon>Pezizomycotina</taxon>
        <taxon>Sordariomycetes</taxon>
        <taxon>Hypocreomycetidae</taxon>
        <taxon>Hypocreales</taxon>
        <taxon>Clavicipitaceae</taxon>
        <taxon>Metarhizium</taxon>
    </lineage>
</organism>
<comment type="caution">
    <text evidence="2">The sequence shown here is derived from an EMBL/GenBank/DDBJ whole genome shotgun (WGS) entry which is preliminary data.</text>
</comment>